<feature type="domain" description="C1q" evidence="4">
    <location>
        <begin position="1"/>
        <end position="132"/>
    </location>
</feature>
<evidence type="ECO:0000313" key="6">
    <source>
        <dbReference type="Proteomes" id="UP001186944"/>
    </source>
</evidence>
<proteinExistence type="predicted"/>
<comment type="subcellular location">
    <subcellularLocation>
        <location evidence="1">Secreted</location>
    </subcellularLocation>
</comment>
<evidence type="ECO:0000256" key="1">
    <source>
        <dbReference type="ARBA" id="ARBA00004613"/>
    </source>
</evidence>
<comment type="caution">
    <text evidence="5">The sequence shown here is derived from an EMBL/GenBank/DDBJ whole genome shotgun (WGS) entry which is preliminary data.</text>
</comment>
<evidence type="ECO:0000256" key="2">
    <source>
        <dbReference type="ARBA" id="ARBA00022525"/>
    </source>
</evidence>
<evidence type="ECO:0000259" key="4">
    <source>
        <dbReference type="PROSITE" id="PS50871"/>
    </source>
</evidence>
<gene>
    <name evidence="5" type="ORF">FSP39_024402</name>
</gene>
<sequence length="132" mass="14501">APIAFYAYMTASLTTAGPGSVLVFETVRTNVLNAYNNATGVYTVPKSGMYVFTWTIREWKSEHSIELVCNTEVLGATFKRAEGNDDGSVTGNVVVGVNKGDSVFVRTHSTYDKKQQILNNLHGRSTFSGWRL</sequence>
<dbReference type="Proteomes" id="UP001186944">
    <property type="component" value="Unassembled WGS sequence"/>
</dbReference>
<keyword evidence="2" id="KW-0964">Secreted</keyword>
<dbReference type="GO" id="GO:0005576">
    <property type="term" value="C:extracellular region"/>
    <property type="evidence" value="ECO:0007669"/>
    <property type="project" value="UniProtKB-SubCell"/>
</dbReference>
<evidence type="ECO:0000313" key="5">
    <source>
        <dbReference type="EMBL" id="KAK3105403.1"/>
    </source>
</evidence>
<dbReference type="InterPro" id="IPR050822">
    <property type="entry name" value="Cerebellin_Synaptic_Org"/>
</dbReference>
<evidence type="ECO:0000256" key="3">
    <source>
        <dbReference type="ARBA" id="ARBA00022729"/>
    </source>
</evidence>
<name>A0AA88YU20_PINIB</name>
<dbReference type="PROSITE" id="PS50871">
    <property type="entry name" value="C1Q"/>
    <property type="match status" value="1"/>
</dbReference>
<dbReference type="PANTHER" id="PTHR22923:SF116">
    <property type="entry name" value="C1Q DOMAIN-CONTAINING PROTEIN"/>
    <property type="match status" value="1"/>
</dbReference>
<dbReference type="AlphaFoldDB" id="A0AA88YU20"/>
<dbReference type="SUPFAM" id="SSF49842">
    <property type="entry name" value="TNF-like"/>
    <property type="match status" value="1"/>
</dbReference>
<accession>A0AA88YU20</accession>
<dbReference type="Gene3D" id="2.60.120.40">
    <property type="match status" value="1"/>
</dbReference>
<feature type="non-terminal residue" evidence="5">
    <location>
        <position position="1"/>
    </location>
</feature>
<dbReference type="SMART" id="SM00110">
    <property type="entry name" value="C1Q"/>
    <property type="match status" value="1"/>
</dbReference>
<keyword evidence="3" id="KW-0732">Signal</keyword>
<organism evidence="5 6">
    <name type="scientific">Pinctada imbricata</name>
    <name type="common">Atlantic pearl-oyster</name>
    <name type="synonym">Pinctada martensii</name>
    <dbReference type="NCBI Taxonomy" id="66713"/>
    <lineage>
        <taxon>Eukaryota</taxon>
        <taxon>Metazoa</taxon>
        <taxon>Spiralia</taxon>
        <taxon>Lophotrochozoa</taxon>
        <taxon>Mollusca</taxon>
        <taxon>Bivalvia</taxon>
        <taxon>Autobranchia</taxon>
        <taxon>Pteriomorphia</taxon>
        <taxon>Pterioida</taxon>
        <taxon>Pterioidea</taxon>
        <taxon>Pteriidae</taxon>
        <taxon>Pinctada</taxon>
    </lineage>
</organism>
<dbReference type="InterPro" id="IPR001073">
    <property type="entry name" value="C1q_dom"/>
</dbReference>
<keyword evidence="6" id="KW-1185">Reference proteome</keyword>
<protein>
    <recommendedName>
        <fullName evidence="4">C1q domain-containing protein</fullName>
    </recommendedName>
</protein>
<dbReference type="PRINTS" id="PR00007">
    <property type="entry name" value="COMPLEMNTC1Q"/>
</dbReference>
<reference evidence="5" key="1">
    <citation type="submission" date="2019-08" db="EMBL/GenBank/DDBJ databases">
        <title>The improved chromosome-level genome for the pearl oyster Pinctada fucata martensii using PacBio sequencing and Hi-C.</title>
        <authorList>
            <person name="Zheng Z."/>
        </authorList>
    </citation>
    <scope>NUCLEOTIDE SEQUENCE</scope>
    <source>
        <strain evidence="5">ZZ-2019</strain>
        <tissue evidence="5">Adductor muscle</tissue>
    </source>
</reference>
<dbReference type="EMBL" id="VSWD01000004">
    <property type="protein sequence ID" value="KAK3105403.1"/>
    <property type="molecule type" value="Genomic_DNA"/>
</dbReference>
<dbReference type="Pfam" id="PF00386">
    <property type="entry name" value="C1q"/>
    <property type="match status" value="1"/>
</dbReference>
<dbReference type="InterPro" id="IPR008983">
    <property type="entry name" value="Tumour_necrosis_fac-like_dom"/>
</dbReference>
<dbReference type="PANTHER" id="PTHR22923">
    <property type="entry name" value="CEREBELLIN-RELATED"/>
    <property type="match status" value="1"/>
</dbReference>